<evidence type="ECO:0000256" key="1">
    <source>
        <dbReference type="SAM" id="MobiDB-lite"/>
    </source>
</evidence>
<name>A0A6L4KG86_BIFAD</name>
<reference evidence="3 4" key="1">
    <citation type="journal article" date="2019" name="Nat. Med.">
        <title>A library of human gut bacterial isolates paired with longitudinal multiomics data enables mechanistic microbiome research.</title>
        <authorList>
            <person name="Poyet M."/>
            <person name="Groussin M."/>
            <person name="Gibbons S.M."/>
            <person name="Avila-Pacheco J."/>
            <person name="Jiang X."/>
            <person name="Kearney S.M."/>
            <person name="Perrotta A.R."/>
            <person name="Berdy B."/>
            <person name="Zhao S."/>
            <person name="Lieberman T.D."/>
            <person name="Swanson P.K."/>
            <person name="Smith M."/>
            <person name="Roesemann S."/>
            <person name="Alexander J.E."/>
            <person name="Rich S.A."/>
            <person name="Livny J."/>
            <person name="Vlamakis H."/>
            <person name="Clish C."/>
            <person name="Bullock K."/>
            <person name="Deik A."/>
            <person name="Scott J."/>
            <person name="Pierce K.A."/>
            <person name="Xavier R.J."/>
            <person name="Alm E.J."/>
        </authorList>
    </citation>
    <scope>NUCLEOTIDE SEQUENCE [LARGE SCALE GENOMIC DNA]</scope>
    <source>
        <strain evidence="3 4">BIOML-A105</strain>
    </source>
</reference>
<sequence length="354" mass="38945">MIWRFCERFGVSFSAFDRGGEGAWQKTFFERPQIECRQIFQERGVATAGCRRGDETDGRDRRKPGGEVRGIAGDGAVPCRPRLCAGWGRDAHTDGPRHQARQSSPRMRHLPTGGSMTTLFVGDIHLKSARVLPAVDRAVAMTGADGVVFLGDICDDWGATAREAVAAVRMFADWVAARRAAGLDMTMLAGNHDLPYLARPRSPEFHWFRREADGFKPRAHEDVHEALKPLDVRLAWRRGRVLATHAGVTGAWAAYAGLSNSPEGELDRRLRESPMRLFDMAGPARGGRSVPSPVWADRTELEADPWAGWIQVVGHTPVPTVASTGSLWFCDTWTDGDGSMLLLSDDGSFTPVRP</sequence>
<gene>
    <name evidence="3" type="ORF">GA629_09505</name>
</gene>
<evidence type="ECO:0000259" key="2">
    <source>
        <dbReference type="Pfam" id="PF00149"/>
    </source>
</evidence>
<comment type="caution">
    <text evidence="3">The sequence shown here is derived from an EMBL/GenBank/DDBJ whole genome shotgun (WGS) entry which is preliminary data.</text>
</comment>
<dbReference type="GO" id="GO:0016787">
    <property type="term" value="F:hydrolase activity"/>
    <property type="evidence" value="ECO:0007669"/>
    <property type="project" value="InterPro"/>
</dbReference>
<proteinExistence type="predicted"/>
<dbReference type="InterPro" id="IPR029052">
    <property type="entry name" value="Metallo-depent_PP-like"/>
</dbReference>
<feature type="compositionally biased region" description="Basic and acidic residues" evidence="1">
    <location>
        <begin position="51"/>
        <end position="66"/>
    </location>
</feature>
<dbReference type="CDD" id="cd00838">
    <property type="entry name" value="MPP_superfamily"/>
    <property type="match status" value="1"/>
</dbReference>
<dbReference type="Pfam" id="PF00149">
    <property type="entry name" value="Metallophos"/>
    <property type="match status" value="1"/>
</dbReference>
<evidence type="ECO:0000313" key="4">
    <source>
        <dbReference type="Proteomes" id="UP000470200"/>
    </source>
</evidence>
<accession>A0A6L4KG86</accession>
<dbReference type="InterPro" id="IPR004843">
    <property type="entry name" value="Calcineurin-like_PHP"/>
</dbReference>
<dbReference type="AlphaFoldDB" id="A0A6L4KG86"/>
<dbReference type="EMBL" id="WDIP01000013">
    <property type="protein sequence ID" value="KAB5882968.1"/>
    <property type="molecule type" value="Genomic_DNA"/>
</dbReference>
<dbReference type="SUPFAM" id="SSF56300">
    <property type="entry name" value="Metallo-dependent phosphatases"/>
    <property type="match status" value="1"/>
</dbReference>
<dbReference type="Proteomes" id="UP000470200">
    <property type="component" value="Unassembled WGS sequence"/>
</dbReference>
<feature type="domain" description="Calcineurin-like phosphoesterase" evidence="2">
    <location>
        <begin position="116"/>
        <end position="319"/>
    </location>
</feature>
<feature type="region of interest" description="Disordered" evidence="1">
    <location>
        <begin position="47"/>
        <end position="72"/>
    </location>
</feature>
<protein>
    <submittedName>
        <fullName evidence="3">Metallophosphoesterase</fullName>
    </submittedName>
</protein>
<organism evidence="3 4">
    <name type="scientific">Bifidobacterium adolescentis</name>
    <dbReference type="NCBI Taxonomy" id="1680"/>
    <lineage>
        <taxon>Bacteria</taxon>
        <taxon>Bacillati</taxon>
        <taxon>Actinomycetota</taxon>
        <taxon>Actinomycetes</taxon>
        <taxon>Bifidobacteriales</taxon>
        <taxon>Bifidobacteriaceae</taxon>
        <taxon>Bifidobacterium</taxon>
    </lineage>
</organism>
<evidence type="ECO:0000313" key="3">
    <source>
        <dbReference type="EMBL" id="KAB5882968.1"/>
    </source>
</evidence>
<feature type="region of interest" description="Disordered" evidence="1">
    <location>
        <begin position="88"/>
        <end position="112"/>
    </location>
</feature>
<dbReference type="Gene3D" id="3.60.21.10">
    <property type="match status" value="1"/>
</dbReference>